<evidence type="ECO:0000313" key="2">
    <source>
        <dbReference type="EMBL" id="MPM39562.1"/>
    </source>
</evidence>
<keyword evidence="1" id="KW-0812">Transmembrane</keyword>
<comment type="caution">
    <text evidence="2">The sequence shown here is derived from an EMBL/GenBank/DDBJ whole genome shotgun (WGS) entry which is preliminary data.</text>
</comment>
<proteinExistence type="predicted"/>
<keyword evidence="1" id="KW-1133">Transmembrane helix</keyword>
<gene>
    <name evidence="2" type="ORF">SDC9_86196</name>
</gene>
<name>A0A644ZFA2_9ZZZZ</name>
<organism evidence="2">
    <name type="scientific">bioreactor metagenome</name>
    <dbReference type="NCBI Taxonomy" id="1076179"/>
    <lineage>
        <taxon>unclassified sequences</taxon>
        <taxon>metagenomes</taxon>
        <taxon>ecological metagenomes</taxon>
    </lineage>
</organism>
<accession>A0A644ZFA2</accession>
<reference evidence="2" key="1">
    <citation type="submission" date="2019-08" db="EMBL/GenBank/DDBJ databases">
        <authorList>
            <person name="Kucharzyk K."/>
            <person name="Murdoch R.W."/>
            <person name="Higgins S."/>
            <person name="Loffler F."/>
        </authorList>
    </citation>
    <scope>NUCLEOTIDE SEQUENCE</scope>
</reference>
<evidence type="ECO:0000256" key="1">
    <source>
        <dbReference type="SAM" id="Phobius"/>
    </source>
</evidence>
<dbReference type="AlphaFoldDB" id="A0A644ZFA2"/>
<protein>
    <submittedName>
        <fullName evidence="2">Uncharacterized protein</fullName>
    </submittedName>
</protein>
<feature type="transmembrane region" description="Helical" evidence="1">
    <location>
        <begin position="36"/>
        <end position="56"/>
    </location>
</feature>
<keyword evidence="1" id="KW-0472">Membrane</keyword>
<dbReference type="EMBL" id="VSSQ01008688">
    <property type="protein sequence ID" value="MPM39562.1"/>
    <property type="molecule type" value="Genomic_DNA"/>
</dbReference>
<sequence length="142" mass="15160">MALIAPYTQLCGPLWAAVTAAVSQRYKEGPEAMESIWSGVGTFRISTFFAVACVPISSLLTPVLPVALSLTLLVQGYICTRLAMVMCKNDVERGICGVMGAVLATRGAAWGLATGLVLHFILYFYSVRKKAGETKAAVEVNK</sequence>
<feature type="transmembrane region" description="Helical" evidence="1">
    <location>
        <begin position="107"/>
        <end position="125"/>
    </location>
</feature>